<dbReference type="SUPFAM" id="SSF56925">
    <property type="entry name" value="OMPA-like"/>
    <property type="match status" value="1"/>
</dbReference>
<comment type="similarity">
    <text evidence="1">Belongs to the OmpW/AlkL family.</text>
</comment>
<organism evidence="3 4">
    <name type="scientific">Ensifer adhaerens</name>
    <name type="common">Sinorhizobium morelense</name>
    <dbReference type="NCBI Taxonomy" id="106592"/>
    <lineage>
        <taxon>Bacteria</taxon>
        <taxon>Pseudomonadati</taxon>
        <taxon>Pseudomonadota</taxon>
        <taxon>Alphaproteobacteria</taxon>
        <taxon>Hyphomicrobiales</taxon>
        <taxon>Rhizobiaceae</taxon>
        <taxon>Sinorhizobium/Ensifer group</taxon>
        <taxon>Ensifer</taxon>
    </lineage>
</organism>
<feature type="signal peptide" evidence="2">
    <location>
        <begin position="1"/>
        <end position="23"/>
    </location>
</feature>
<dbReference type="Proteomes" id="UP001055460">
    <property type="component" value="Plasmid pA"/>
</dbReference>
<reference evidence="3" key="1">
    <citation type="submission" date="2022-06" db="EMBL/GenBank/DDBJ databases">
        <title>Physiological and biochemical characterization and genomic elucidation of a strain of the genus Ensifer adhaerens M8 that combines arsenic oxidation and chromium reduction.</title>
        <authorList>
            <person name="Li X."/>
            <person name="Yu c."/>
        </authorList>
    </citation>
    <scope>NUCLEOTIDE SEQUENCE</scope>
    <source>
        <strain evidence="3">M8</strain>
        <plasmid evidence="3">pA</plasmid>
    </source>
</reference>
<dbReference type="InterPro" id="IPR005618">
    <property type="entry name" value="OMPW"/>
</dbReference>
<keyword evidence="3" id="KW-0614">Plasmid</keyword>
<dbReference type="GO" id="GO:0055085">
    <property type="term" value="P:transmembrane transport"/>
    <property type="evidence" value="ECO:0007669"/>
    <property type="project" value="TreeGrafter"/>
</dbReference>
<dbReference type="PANTHER" id="PTHR36920">
    <property type="match status" value="1"/>
</dbReference>
<name>A0A9Q8YCQ8_ENSAD</name>
<evidence type="ECO:0000313" key="3">
    <source>
        <dbReference type="EMBL" id="USJ26548.1"/>
    </source>
</evidence>
<feature type="chain" id="PRO_5040173392" evidence="2">
    <location>
        <begin position="24"/>
        <end position="235"/>
    </location>
</feature>
<protein>
    <submittedName>
        <fullName evidence="3">OmpW family protein</fullName>
    </submittedName>
</protein>
<dbReference type="Gene3D" id="2.40.160.20">
    <property type="match status" value="1"/>
</dbReference>
<gene>
    <name evidence="3" type="ORF">NE863_21600</name>
</gene>
<geneLocation type="plasmid" evidence="3 4">
    <name>pA</name>
</geneLocation>
<dbReference type="AlphaFoldDB" id="A0A9Q8YCQ8"/>
<dbReference type="Pfam" id="PF03922">
    <property type="entry name" value="OmpW"/>
    <property type="match status" value="1"/>
</dbReference>
<dbReference type="InterPro" id="IPR011250">
    <property type="entry name" value="OMP/PagP_B-barrel"/>
</dbReference>
<accession>A0A9Q8YCQ8</accession>
<evidence type="ECO:0000313" key="4">
    <source>
        <dbReference type="Proteomes" id="UP001055460"/>
    </source>
</evidence>
<dbReference type="RefSeq" id="WP_060530260.1">
    <property type="nucleotide sequence ID" value="NZ_CAXURO020000002.1"/>
</dbReference>
<dbReference type="OrthoDB" id="9807574at2"/>
<proteinExistence type="inferred from homology"/>
<dbReference type="PANTHER" id="PTHR36920:SF1">
    <property type="entry name" value="OUTER MEMBRANE PROTEIN W"/>
    <property type="match status" value="1"/>
</dbReference>
<sequence length="235" mass="24903">MPTRAILPSAVLFAALAAPLALATAADLSEPGAVAAPEMPLASEPGPWMIRGRALAVLPDDKGTLYLNGSALDGEKVGVSNSVVPELDITYFFTDNIAAELILGTTPHTARGSGSIAGLGEIGKAWLLPPTLTLQYHFNVTDEIKPYVGAGVNYTMFYNEKPRGDFSSFNLKNTFGVALQAGVDIKLDDHWGLNFDVKKLFLEPEVNATLPGAGAVSGKVKLDPWLIGTGISYRF</sequence>
<keyword evidence="2" id="KW-0732">Signal</keyword>
<dbReference type="GO" id="GO:0019867">
    <property type="term" value="C:outer membrane"/>
    <property type="evidence" value="ECO:0007669"/>
    <property type="project" value="InterPro"/>
</dbReference>
<evidence type="ECO:0000256" key="2">
    <source>
        <dbReference type="SAM" id="SignalP"/>
    </source>
</evidence>
<dbReference type="EMBL" id="CP098808">
    <property type="protein sequence ID" value="USJ26548.1"/>
    <property type="molecule type" value="Genomic_DNA"/>
</dbReference>
<evidence type="ECO:0000256" key="1">
    <source>
        <dbReference type="ARBA" id="ARBA00009330"/>
    </source>
</evidence>